<keyword evidence="5" id="KW-1185">Reference proteome</keyword>
<reference evidence="2 5" key="2">
    <citation type="submission" date="2019-10" db="EMBL/GenBank/DDBJ databases">
        <title>Prolixibacter strains distinguished by the presence of nitrate reductase genes were adept at nitrate-dependent anaerobic corrosion of metallic iron and carbon steel.</title>
        <authorList>
            <person name="Iino T."/>
            <person name="Shono N."/>
            <person name="Ito K."/>
            <person name="Nakamura R."/>
            <person name="Sueoka K."/>
            <person name="Harayama S."/>
            <person name="Ohkuma M."/>
        </authorList>
    </citation>
    <scope>NUCLEOTIDE SEQUENCE [LARGE SCALE GENOMIC DNA]</scope>
    <source>
        <strain evidence="2 5">MIC1-1</strain>
    </source>
</reference>
<dbReference type="InterPro" id="IPR047698">
    <property type="entry name" value="ArsF-like"/>
</dbReference>
<dbReference type="EMBL" id="PYGC01000013">
    <property type="protein sequence ID" value="PSK80788.1"/>
    <property type="molecule type" value="Genomic_DNA"/>
</dbReference>
<feature type="chain" id="PRO_5015124684" description="Thioredoxin" evidence="1">
    <location>
        <begin position="27"/>
        <end position="132"/>
    </location>
</feature>
<keyword evidence="1" id="KW-0732">Signal</keyword>
<organism evidence="3 4">
    <name type="scientific">Prolixibacter denitrificans</name>
    <dbReference type="NCBI Taxonomy" id="1541063"/>
    <lineage>
        <taxon>Bacteria</taxon>
        <taxon>Pseudomonadati</taxon>
        <taxon>Bacteroidota</taxon>
        <taxon>Bacteroidia</taxon>
        <taxon>Marinilabiliales</taxon>
        <taxon>Prolixibacteraceae</taxon>
        <taxon>Prolixibacter</taxon>
    </lineage>
</organism>
<dbReference type="AlphaFoldDB" id="A0A2P8C739"/>
<dbReference type="RefSeq" id="WP_106543647.1">
    <property type="nucleotide sequence ID" value="NZ_BLAU01000001.1"/>
</dbReference>
<protein>
    <recommendedName>
        <fullName evidence="6">Thioredoxin</fullName>
    </recommendedName>
</protein>
<name>A0A2P8C739_9BACT</name>
<sequence>MKSPKTAFLALILFMAGTFTFSQTSAKTSEKQARVNVYYFHFNTRCATCRAVESEAQADVKELFGNDVSFASYNLDEKAGEAKGKELGISGQTLLIVKGNQQFNITTEGFMYARTNPKKFRQIIEEKIKPLL</sequence>
<dbReference type="OrthoDB" id="5524063at2"/>
<evidence type="ECO:0008006" key="6">
    <source>
        <dbReference type="Google" id="ProtNLM"/>
    </source>
</evidence>
<dbReference type="EMBL" id="BLAU01000001">
    <property type="protein sequence ID" value="GET22412.1"/>
    <property type="molecule type" value="Genomic_DNA"/>
</dbReference>
<gene>
    <name evidence="3" type="ORF">CLV93_11382</name>
    <name evidence="2" type="ORF">JCM18694_26580</name>
</gene>
<reference evidence="3 4" key="1">
    <citation type="submission" date="2018-03" db="EMBL/GenBank/DDBJ databases">
        <title>Genomic Encyclopedia of Archaeal and Bacterial Type Strains, Phase II (KMG-II): from individual species to whole genera.</title>
        <authorList>
            <person name="Goeker M."/>
        </authorList>
    </citation>
    <scope>NUCLEOTIDE SEQUENCE [LARGE SCALE GENOMIC DNA]</scope>
    <source>
        <strain evidence="3 4">DSM 27267</strain>
    </source>
</reference>
<feature type="signal peptide" evidence="1">
    <location>
        <begin position="1"/>
        <end position="26"/>
    </location>
</feature>
<accession>A0A2P8C739</accession>
<dbReference type="Proteomes" id="UP000240621">
    <property type="component" value="Unassembled WGS sequence"/>
</dbReference>
<comment type="caution">
    <text evidence="3">The sequence shown here is derived from an EMBL/GenBank/DDBJ whole genome shotgun (WGS) entry which is preliminary data.</text>
</comment>
<evidence type="ECO:0000313" key="2">
    <source>
        <dbReference type="EMBL" id="GET22412.1"/>
    </source>
</evidence>
<evidence type="ECO:0000256" key="1">
    <source>
        <dbReference type="SAM" id="SignalP"/>
    </source>
</evidence>
<dbReference type="Gene3D" id="3.40.30.10">
    <property type="entry name" value="Glutaredoxin"/>
    <property type="match status" value="1"/>
</dbReference>
<dbReference type="Proteomes" id="UP000396862">
    <property type="component" value="Unassembled WGS sequence"/>
</dbReference>
<dbReference type="NCBIfam" id="NF040494">
    <property type="entry name" value="nitrored_ArsF"/>
    <property type="match status" value="1"/>
</dbReference>
<evidence type="ECO:0000313" key="4">
    <source>
        <dbReference type="Proteomes" id="UP000240621"/>
    </source>
</evidence>
<evidence type="ECO:0000313" key="3">
    <source>
        <dbReference type="EMBL" id="PSK80788.1"/>
    </source>
</evidence>
<evidence type="ECO:0000313" key="5">
    <source>
        <dbReference type="Proteomes" id="UP000396862"/>
    </source>
</evidence>
<proteinExistence type="predicted"/>